<evidence type="ECO:0000256" key="4">
    <source>
        <dbReference type="ARBA" id="ARBA00022490"/>
    </source>
</evidence>
<gene>
    <name evidence="7" type="ORF">O1Q84_27295</name>
</gene>
<dbReference type="RefSeq" id="WP_045422855.1">
    <property type="nucleotide sequence ID" value="NZ_CP034292.1"/>
</dbReference>
<evidence type="ECO:0000313" key="7">
    <source>
        <dbReference type="EMBL" id="WAT93957.1"/>
    </source>
</evidence>
<evidence type="ECO:0000256" key="6">
    <source>
        <dbReference type="ARBA" id="ARBA00023125"/>
    </source>
</evidence>
<dbReference type="InterPro" id="IPR008876">
    <property type="entry name" value="TraY"/>
</dbReference>
<dbReference type="GO" id="GO:0003677">
    <property type="term" value="F:DNA binding"/>
    <property type="evidence" value="ECO:0007669"/>
    <property type="project" value="UniProtKB-KW"/>
</dbReference>
<comment type="subcellular location">
    <subcellularLocation>
        <location evidence="1">Cytoplasm</location>
    </subcellularLocation>
</comment>
<reference evidence="7" key="1">
    <citation type="submission" date="2022-12" db="EMBL/GenBank/DDBJ databases">
        <title>Vibrio parahaemolyticus become highly virulent by producing novel Tc toxins.</title>
        <authorList>
            <person name="Yang F."/>
            <person name="You Y."/>
            <person name="Lai Q."/>
            <person name="Xu L."/>
            <person name="Li F."/>
        </authorList>
    </citation>
    <scope>NUCLEOTIDE SEQUENCE</scope>
    <source>
        <strain evidence="7">Vp-HL-202005</strain>
        <plasmid evidence="7">pHLC</plasmid>
    </source>
</reference>
<accession>A0AA47JNN3</accession>
<geneLocation type="plasmid" evidence="7 8">
    <name>pHLC</name>
</geneLocation>
<evidence type="ECO:0000256" key="5">
    <source>
        <dbReference type="ARBA" id="ARBA00022971"/>
    </source>
</evidence>
<proteinExistence type="inferred from homology"/>
<keyword evidence="7" id="KW-0614">Plasmid</keyword>
<keyword evidence="6" id="KW-0238">DNA-binding</keyword>
<evidence type="ECO:0000313" key="8">
    <source>
        <dbReference type="Proteomes" id="UP001156560"/>
    </source>
</evidence>
<evidence type="ECO:0000256" key="3">
    <source>
        <dbReference type="ARBA" id="ARBA00020541"/>
    </source>
</evidence>
<comment type="similarity">
    <text evidence="2">Belongs to the TraY family.</text>
</comment>
<evidence type="ECO:0000256" key="1">
    <source>
        <dbReference type="ARBA" id="ARBA00004496"/>
    </source>
</evidence>
<dbReference type="AlphaFoldDB" id="A0AA47JNN3"/>
<keyword evidence="5" id="KW-0184">Conjugation</keyword>
<dbReference type="EMBL" id="CP114198">
    <property type="protein sequence ID" value="WAT93957.1"/>
    <property type="molecule type" value="Genomic_DNA"/>
</dbReference>
<sequence>MSWKPKPESDEKGVGISFKLSTDTDDILTMSARRSERAKKREAKLRLEDHLRRFPNWTL</sequence>
<keyword evidence="4" id="KW-0963">Cytoplasm</keyword>
<dbReference type="Proteomes" id="UP001156560">
    <property type="component" value="Plasmid pHLC"/>
</dbReference>
<organism evidence="7 8">
    <name type="scientific">Vibrio parahaemolyticus</name>
    <dbReference type="NCBI Taxonomy" id="670"/>
    <lineage>
        <taxon>Bacteria</taxon>
        <taxon>Pseudomonadati</taxon>
        <taxon>Pseudomonadota</taxon>
        <taxon>Gammaproteobacteria</taxon>
        <taxon>Vibrionales</taxon>
        <taxon>Vibrionaceae</taxon>
        <taxon>Vibrio</taxon>
    </lineage>
</organism>
<evidence type="ECO:0000256" key="2">
    <source>
        <dbReference type="ARBA" id="ARBA00007183"/>
    </source>
</evidence>
<protein>
    <recommendedName>
        <fullName evidence="3">Relaxosome protein TraY</fullName>
    </recommendedName>
</protein>
<name>A0AA47JNN3_VIBPH</name>
<dbReference type="GO" id="GO:0005737">
    <property type="term" value="C:cytoplasm"/>
    <property type="evidence" value="ECO:0007669"/>
    <property type="project" value="UniProtKB-SubCell"/>
</dbReference>
<dbReference type="Pfam" id="PF05509">
    <property type="entry name" value="TraY"/>
    <property type="match status" value="1"/>
</dbReference>